<dbReference type="AlphaFoldDB" id="A0A0S4L8R1"/>
<feature type="compositionally biased region" description="Gly residues" evidence="1">
    <location>
        <begin position="142"/>
        <end position="153"/>
    </location>
</feature>
<proteinExistence type="predicted"/>
<feature type="compositionally biased region" description="Polar residues" evidence="1">
    <location>
        <begin position="111"/>
        <end position="128"/>
    </location>
</feature>
<dbReference type="Proteomes" id="UP000199032">
    <property type="component" value="Unassembled WGS sequence"/>
</dbReference>
<evidence type="ECO:0000256" key="1">
    <source>
        <dbReference type="SAM" id="MobiDB-lite"/>
    </source>
</evidence>
<feature type="compositionally biased region" description="Polar residues" evidence="1">
    <location>
        <begin position="91"/>
        <end position="104"/>
    </location>
</feature>
<dbReference type="RefSeq" id="WP_090744526.1">
    <property type="nucleotide sequence ID" value="NZ_CZQA01000001.1"/>
</dbReference>
<organism evidence="3 4">
    <name type="scientific">Candidatus Nitrospira nitrosa</name>
    <dbReference type="NCBI Taxonomy" id="1742972"/>
    <lineage>
        <taxon>Bacteria</taxon>
        <taxon>Pseudomonadati</taxon>
        <taxon>Nitrospirota</taxon>
        <taxon>Nitrospiria</taxon>
        <taxon>Nitrospirales</taxon>
        <taxon>Nitrospiraceae</taxon>
        <taxon>Nitrospira</taxon>
    </lineage>
</organism>
<feature type="chain" id="PRO_5006623823" evidence="2">
    <location>
        <begin position="27"/>
        <end position="171"/>
    </location>
</feature>
<keyword evidence="4" id="KW-1185">Reference proteome</keyword>
<feature type="region of interest" description="Disordered" evidence="1">
    <location>
        <begin position="76"/>
        <end position="171"/>
    </location>
</feature>
<gene>
    <name evidence="3" type="ORF">COMA1_11002</name>
</gene>
<name>A0A0S4L8R1_9BACT</name>
<evidence type="ECO:0000313" key="4">
    <source>
        <dbReference type="Proteomes" id="UP000199032"/>
    </source>
</evidence>
<accession>A0A0S4L8R1</accession>
<dbReference type="EMBL" id="CZQA01000001">
    <property type="protein sequence ID" value="CUS33162.1"/>
    <property type="molecule type" value="Genomic_DNA"/>
</dbReference>
<sequence>MRQKHILTALAIFAATGIVSHSPSLAEAGQGNAITHFNGMMNATNLSESWQDGMLSASPLDRSSIFRVGSDSYSGGYPGMSGADTKPGVAPSSQGSALGNQPRSTGDYRFSSPSNDSRSGSTPSNPSDNYLKKESSGSSAGPYGGSIYGGTIYGGLPSTPSADPMIKDLSR</sequence>
<protein>
    <submittedName>
        <fullName evidence="3">Uncharacterized protein</fullName>
    </submittedName>
</protein>
<evidence type="ECO:0000256" key="2">
    <source>
        <dbReference type="SAM" id="SignalP"/>
    </source>
</evidence>
<reference evidence="3 4" key="1">
    <citation type="submission" date="2015-10" db="EMBL/GenBank/DDBJ databases">
        <authorList>
            <person name="Gilbert D.G."/>
        </authorList>
    </citation>
    <scope>NUCLEOTIDE SEQUENCE [LARGE SCALE GENOMIC DNA]</scope>
    <source>
        <strain evidence="3">COMA1</strain>
    </source>
</reference>
<evidence type="ECO:0000313" key="3">
    <source>
        <dbReference type="EMBL" id="CUS33162.1"/>
    </source>
</evidence>
<feature type="signal peptide" evidence="2">
    <location>
        <begin position="1"/>
        <end position="26"/>
    </location>
</feature>
<keyword evidence="2" id="KW-0732">Signal</keyword>